<keyword evidence="3" id="KW-0133">Cell shape</keyword>
<dbReference type="PANTHER" id="PTHR30474:SF3">
    <property type="entry name" value="PEPTIDOGLYCAN GLYCOSYLTRANSFERASE RODA"/>
    <property type="match status" value="1"/>
</dbReference>
<dbReference type="Proteomes" id="UP001470288">
    <property type="component" value="Unassembled WGS sequence"/>
</dbReference>
<dbReference type="Pfam" id="PF01098">
    <property type="entry name" value="FTSW_RODA_SPOVE"/>
    <property type="match status" value="1"/>
</dbReference>
<feature type="transmembrane region" description="Helical" evidence="7">
    <location>
        <begin position="294"/>
        <end position="318"/>
    </location>
</feature>
<keyword evidence="9" id="KW-1185">Reference proteome</keyword>
<feature type="compositionally biased region" description="Basic residues" evidence="6">
    <location>
        <begin position="447"/>
        <end position="457"/>
    </location>
</feature>
<feature type="transmembrane region" description="Helical" evidence="7">
    <location>
        <begin position="12"/>
        <end position="28"/>
    </location>
</feature>
<feature type="transmembrane region" description="Helical" evidence="7">
    <location>
        <begin position="218"/>
        <end position="247"/>
    </location>
</feature>
<dbReference type="InterPro" id="IPR001182">
    <property type="entry name" value="FtsW/RodA"/>
</dbReference>
<dbReference type="EMBL" id="JBBMFC010000002">
    <property type="protein sequence ID" value="MEQ2577433.1"/>
    <property type="molecule type" value="Genomic_DNA"/>
</dbReference>
<evidence type="ECO:0000256" key="3">
    <source>
        <dbReference type="ARBA" id="ARBA00022960"/>
    </source>
</evidence>
<evidence type="ECO:0000313" key="8">
    <source>
        <dbReference type="EMBL" id="MEQ2577433.1"/>
    </source>
</evidence>
<dbReference type="PANTHER" id="PTHR30474">
    <property type="entry name" value="CELL CYCLE PROTEIN"/>
    <property type="match status" value="1"/>
</dbReference>
<comment type="caution">
    <text evidence="8">The sequence shown here is derived from an EMBL/GenBank/DDBJ whole genome shotgun (WGS) entry which is preliminary data.</text>
</comment>
<evidence type="ECO:0000256" key="6">
    <source>
        <dbReference type="SAM" id="MobiDB-lite"/>
    </source>
</evidence>
<keyword evidence="5 7" id="KW-0472">Membrane</keyword>
<feature type="transmembrane region" description="Helical" evidence="7">
    <location>
        <begin position="148"/>
        <end position="169"/>
    </location>
</feature>
<evidence type="ECO:0000256" key="5">
    <source>
        <dbReference type="ARBA" id="ARBA00023136"/>
    </source>
</evidence>
<evidence type="ECO:0000256" key="4">
    <source>
        <dbReference type="ARBA" id="ARBA00022989"/>
    </source>
</evidence>
<sequence>MVTIITELSKYAMILSLAIYTVLGFRLVRRNEAGKKAALWQQNVLMFGMQFLGNLTLYLSTENEKILLFYIAQLGAFILFLVLQRVIYPNADQLLNHNMLLLLSVGLLMLARLSFDKAARQAELAALAAVLTFVIPVIIRKSGRLRNLYWLYGAAGFGLLAVVFIAGSITHGAKLSITVYGITLQPSELVKVLFVFFVAGMLHEAVDFKRIVLTSALAAAHVLLLVMSKDLGAALIFFVTYLVMLYVASRQPFYFLGGLLAGSAAAWVAWKLFAHVQTRVLAWSDPFSVIDKEGYQIAQSLFAIGTGGWFGLGINQGMPYKIPVVEQDFIFSAIAEEMGILFALLLIFIYLSSFYMILNIAIVLKDSYYKLVAVGLGTLMIFQVFLSIGGVTKFIPSTGVTLPFVSYGGSSLLGSFLIWSVIQGMYLKRSDEVTKVEREADEEKAKKEKKSKQSKQS</sequence>
<feature type="transmembrane region" description="Helical" evidence="7">
    <location>
        <begin position="66"/>
        <end position="83"/>
    </location>
</feature>
<comment type="subcellular location">
    <subcellularLocation>
        <location evidence="1">Membrane</location>
        <topology evidence="1">Multi-pass membrane protein</topology>
    </subcellularLocation>
</comment>
<accession>A0ABV1HWZ0</accession>
<feature type="region of interest" description="Disordered" evidence="6">
    <location>
        <begin position="438"/>
        <end position="457"/>
    </location>
</feature>
<evidence type="ECO:0000256" key="7">
    <source>
        <dbReference type="SAM" id="Phobius"/>
    </source>
</evidence>
<name>A0ABV1HWZ0_9FIRM</name>
<evidence type="ECO:0000256" key="2">
    <source>
        <dbReference type="ARBA" id="ARBA00022692"/>
    </source>
</evidence>
<reference evidence="8 9" key="1">
    <citation type="submission" date="2024-03" db="EMBL/GenBank/DDBJ databases">
        <title>Human intestinal bacterial collection.</title>
        <authorList>
            <person name="Pauvert C."/>
            <person name="Hitch T.C.A."/>
            <person name="Clavel T."/>
        </authorList>
    </citation>
    <scope>NUCLEOTIDE SEQUENCE [LARGE SCALE GENOMIC DNA]</scope>
    <source>
        <strain evidence="8 9">CLA-AA-H78B</strain>
    </source>
</reference>
<evidence type="ECO:0000256" key="1">
    <source>
        <dbReference type="ARBA" id="ARBA00004141"/>
    </source>
</evidence>
<feature type="transmembrane region" description="Helical" evidence="7">
    <location>
        <begin position="338"/>
        <end position="364"/>
    </location>
</feature>
<keyword evidence="2 7" id="KW-0812">Transmembrane</keyword>
<feature type="transmembrane region" description="Helical" evidence="7">
    <location>
        <begin position="189"/>
        <end position="206"/>
    </location>
</feature>
<protein>
    <submittedName>
        <fullName evidence="8">FtsW/RodA/SpoVE family cell cycle protein</fullName>
    </submittedName>
</protein>
<feature type="transmembrane region" description="Helical" evidence="7">
    <location>
        <begin position="253"/>
        <end position="273"/>
    </location>
</feature>
<proteinExistence type="predicted"/>
<keyword evidence="4 7" id="KW-1133">Transmembrane helix</keyword>
<feature type="transmembrane region" description="Helical" evidence="7">
    <location>
        <begin position="95"/>
        <end position="115"/>
    </location>
</feature>
<dbReference type="RefSeq" id="WP_349143525.1">
    <property type="nucleotide sequence ID" value="NZ_JBBMFC010000002.1"/>
</dbReference>
<evidence type="ECO:0000313" key="9">
    <source>
        <dbReference type="Proteomes" id="UP001470288"/>
    </source>
</evidence>
<feature type="transmembrane region" description="Helical" evidence="7">
    <location>
        <begin position="371"/>
        <end position="392"/>
    </location>
</feature>
<gene>
    <name evidence="8" type="ORF">WMO62_01095</name>
</gene>
<feature type="transmembrane region" description="Helical" evidence="7">
    <location>
        <begin position="404"/>
        <end position="422"/>
    </location>
</feature>
<organism evidence="8 9">
    <name type="scientific">Hominiventricola aquisgranensis</name>
    <dbReference type="NCBI Taxonomy" id="3133164"/>
    <lineage>
        <taxon>Bacteria</taxon>
        <taxon>Bacillati</taxon>
        <taxon>Bacillota</taxon>
        <taxon>Clostridia</taxon>
        <taxon>Lachnospirales</taxon>
        <taxon>Lachnospiraceae</taxon>
        <taxon>Hominiventricola</taxon>
    </lineage>
</organism>